<dbReference type="EMBL" id="AUWU02000001">
    <property type="protein sequence ID" value="KAH0577422.1"/>
    <property type="molecule type" value="Genomic_DNA"/>
</dbReference>
<keyword evidence="4" id="KW-1185">Reference proteome</keyword>
<dbReference type="Proteomes" id="UP000018208">
    <property type="component" value="Unassembled WGS sequence"/>
</dbReference>
<organism evidence="2">
    <name type="scientific">Spironucleus salmonicida</name>
    <dbReference type="NCBI Taxonomy" id="348837"/>
    <lineage>
        <taxon>Eukaryota</taxon>
        <taxon>Metamonada</taxon>
        <taxon>Diplomonadida</taxon>
        <taxon>Hexamitidae</taxon>
        <taxon>Hexamitinae</taxon>
        <taxon>Spironucleus</taxon>
    </lineage>
</organism>
<keyword evidence="1" id="KW-1133">Transmembrane helix</keyword>
<feature type="transmembrane region" description="Helical" evidence="1">
    <location>
        <begin position="168"/>
        <end position="190"/>
    </location>
</feature>
<name>V6LTS9_9EUKA</name>
<gene>
    <name evidence="2" type="ORF">SS50377_12824</name>
    <name evidence="3" type="ORF">SS50377_20775</name>
</gene>
<reference evidence="3" key="2">
    <citation type="submission" date="2020-12" db="EMBL/GenBank/DDBJ databases">
        <title>New Spironucleus salmonicida genome in near-complete chromosomes.</title>
        <authorList>
            <person name="Xu F."/>
            <person name="Kurt Z."/>
            <person name="Jimenez-Gonzalez A."/>
            <person name="Astvaldsson A."/>
            <person name="Andersson J.O."/>
            <person name="Svard S.G."/>
        </authorList>
    </citation>
    <scope>NUCLEOTIDE SEQUENCE</scope>
    <source>
        <strain evidence="3">ATCC 50377</strain>
    </source>
</reference>
<dbReference type="VEuPathDB" id="GiardiaDB:SS50377_20775"/>
<evidence type="ECO:0000313" key="2">
    <source>
        <dbReference type="EMBL" id="EST47116.1"/>
    </source>
</evidence>
<accession>V6LTS9</accession>
<proteinExistence type="predicted"/>
<evidence type="ECO:0000256" key="1">
    <source>
        <dbReference type="SAM" id="Phobius"/>
    </source>
</evidence>
<dbReference type="AlphaFoldDB" id="V6LTS9"/>
<keyword evidence="1" id="KW-0812">Transmembrane</keyword>
<dbReference type="EMBL" id="KI546047">
    <property type="protein sequence ID" value="EST47116.1"/>
    <property type="molecule type" value="Genomic_DNA"/>
</dbReference>
<keyword evidence="1" id="KW-0472">Membrane</keyword>
<evidence type="ECO:0000313" key="4">
    <source>
        <dbReference type="Proteomes" id="UP000018208"/>
    </source>
</evidence>
<protein>
    <submittedName>
        <fullName evidence="2">Cysteine-rich membrane protein 2</fullName>
    </submittedName>
</protein>
<evidence type="ECO:0000313" key="3">
    <source>
        <dbReference type="EMBL" id="KAH0577422.1"/>
    </source>
</evidence>
<reference evidence="2 3" key="1">
    <citation type="journal article" date="2014" name="PLoS Genet.">
        <title>The Genome of Spironucleus salmonicida Highlights a Fish Pathogen Adapted to Fluctuating Environments.</title>
        <authorList>
            <person name="Xu F."/>
            <person name="Jerlstrom-Hultqvist J."/>
            <person name="Einarsson E."/>
            <person name="Astvaldsson A."/>
            <person name="Svard S.G."/>
            <person name="Andersson J.O."/>
        </authorList>
    </citation>
    <scope>NUCLEOTIDE SEQUENCE</scope>
    <source>
        <strain evidence="3">ATCC 50377</strain>
    </source>
</reference>
<sequence>MTCETYENLNSNNKCVHKCAGIVVQIYDIEKQKCVACPTFPLLQYTRIGNICACVAGAEMIQESPIKCAKCKKDMFKPSAGNEKCKQCENYELSTSNNQSCINKCSESGLLTNRFLTDEDKCETCHRNMIVKQNVCKCIPGFIEVVALTGVECVQEKGTKAARKQSEIVAVTILVIIFVLHAIGITWYIVNKCYKNAVLKSQGIKSA</sequence>